<protein>
    <recommendedName>
        <fullName evidence="1">Reverse transcriptase zinc-binding domain-containing protein</fullName>
    </recommendedName>
</protein>
<reference evidence="2 3" key="1">
    <citation type="journal article" date="2020" name="bioRxiv">
        <title>Sequence and annotation of 42 cannabis genomes reveals extensive copy number variation in cannabinoid synthesis and pathogen resistance genes.</title>
        <authorList>
            <person name="Mckernan K.J."/>
            <person name="Helbert Y."/>
            <person name="Kane L.T."/>
            <person name="Ebling H."/>
            <person name="Zhang L."/>
            <person name="Liu B."/>
            <person name="Eaton Z."/>
            <person name="Mclaughlin S."/>
            <person name="Kingan S."/>
            <person name="Baybayan P."/>
            <person name="Concepcion G."/>
            <person name="Jordan M."/>
            <person name="Riva A."/>
            <person name="Barbazuk W."/>
            <person name="Harkins T."/>
        </authorList>
    </citation>
    <scope>NUCLEOTIDE SEQUENCE [LARGE SCALE GENOMIC DNA]</scope>
    <source>
        <strain evidence="3">cv. Jamaican Lion 4</strain>
        <tissue evidence="2">Leaf</tissue>
    </source>
</reference>
<evidence type="ECO:0000259" key="1">
    <source>
        <dbReference type="Pfam" id="PF13966"/>
    </source>
</evidence>
<dbReference type="EMBL" id="JAATIQ010000039">
    <property type="protein sequence ID" value="KAF4395777.1"/>
    <property type="molecule type" value="Genomic_DNA"/>
</dbReference>
<dbReference type="Pfam" id="PF13966">
    <property type="entry name" value="zf-RVT"/>
    <property type="match status" value="1"/>
</dbReference>
<dbReference type="AlphaFoldDB" id="A0A7J6HKJ9"/>
<gene>
    <name evidence="2" type="ORF">G4B88_013551</name>
</gene>
<evidence type="ECO:0000313" key="2">
    <source>
        <dbReference type="EMBL" id="KAF4395777.1"/>
    </source>
</evidence>
<keyword evidence="3" id="KW-1185">Reference proteome</keyword>
<organism evidence="2 3">
    <name type="scientific">Cannabis sativa</name>
    <name type="common">Hemp</name>
    <name type="synonym">Marijuana</name>
    <dbReference type="NCBI Taxonomy" id="3483"/>
    <lineage>
        <taxon>Eukaryota</taxon>
        <taxon>Viridiplantae</taxon>
        <taxon>Streptophyta</taxon>
        <taxon>Embryophyta</taxon>
        <taxon>Tracheophyta</taxon>
        <taxon>Spermatophyta</taxon>
        <taxon>Magnoliopsida</taxon>
        <taxon>eudicotyledons</taxon>
        <taxon>Gunneridae</taxon>
        <taxon>Pentapetalae</taxon>
        <taxon>rosids</taxon>
        <taxon>fabids</taxon>
        <taxon>Rosales</taxon>
        <taxon>Cannabaceae</taxon>
        <taxon>Cannabis</taxon>
    </lineage>
</organism>
<proteinExistence type="predicted"/>
<dbReference type="Proteomes" id="UP000583929">
    <property type="component" value="Unassembled WGS sequence"/>
</dbReference>
<name>A0A7J6HKJ9_CANSA</name>
<feature type="domain" description="Reverse transcriptase zinc-binding" evidence="1">
    <location>
        <begin position="203"/>
        <end position="290"/>
    </location>
</feature>
<comment type="caution">
    <text evidence="2">The sequence shown here is derived from an EMBL/GenBank/DDBJ whole genome shotgun (WGS) entry which is preliminary data.</text>
</comment>
<sequence>MKFDVEDLGGHKLGKKTLELGKKKSRWYENRCRNSFNNTLTMNDRLLINFTKSQLYFSPNTPEDLQSLYVETFQMQVIEAIEKYLGLPMLIGRSPSYIWKSIIWGRELLIKGLRKKVGTGDTILVFQDPWLPRPFSFKPTSFNHSHSNLLVKDLMAETRIGWNVDLLRVLFNEADQQCIGSIPLCKFPKEDSWMWHYTVDGSYSVKSGYYVASQLNLTATSPSKDEFSIWWKKFWKLHLPNKVLNCNWRGFHEILPTSKGLQKRSILPHSNCLICGFSNESNGHAVFWCRGFRKEKYILGCQSQPQSAVVPIT</sequence>
<accession>A0A7J6HKJ9</accession>
<evidence type="ECO:0000313" key="3">
    <source>
        <dbReference type="Proteomes" id="UP000583929"/>
    </source>
</evidence>
<dbReference type="InterPro" id="IPR026960">
    <property type="entry name" value="RVT-Znf"/>
</dbReference>